<dbReference type="PANTHER" id="PTHR31680">
    <property type="entry name" value="LONGIFOLIA PROTEIN"/>
    <property type="match status" value="1"/>
</dbReference>
<name>A0AAF1AP94_DAUCS</name>
<dbReference type="GO" id="GO:0051513">
    <property type="term" value="P:regulation of monopolar cell growth"/>
    <property type="evidence" value="ECO:0007669"/>
    <property type="project" value="InterPro"/>
</dbReference>
<keyword evidence="4" id="KW-1185">Reference proteome</keyword>
<sequence length="702" mass="79495">MATTAFLHDQNTQKKIEKQMGCISGLLHIFDRHQLLSSKRLPPPKARSFILSSMTFPIPGAEMPPKSPIAMPLFDVSEGVRNSWKFSPRLSLDSRATFDASKRSLYEKQERMNSSNISVIRRDQSDCGAENGGRRSTSVIAKLMGIEPLPNLPSQPVARKAELRRSVSECRVSCDMFQSRMVEKKCKDDAKVKQQNHLITSNVIREKEVDQSRRGLKSPQQCKSFFNSADFFPEPTQNVSIYGEIERRLKMKGIDEPSKDLETLKQILEAMQLKGLLHSNQTPQIKNKNIVYDRNYSQCSETQSPIVLMKPMNGRVSDDSGSNSGNRVSSISPRRQRQSIDQNVSSPVRARNLSSPPRTETNVRSSNSRSNSLVKTKQLSIETQRRGNESIDSTKVSPRISPRRNAADQVVINQSPINRKPIENEFSSILSESGVSKPFQTDTERFKESEYKEGRRLLNRCDKLLNSIAEMNATESQPSPVSVLDSSYYQDDSSLSPSPVIKRSISFPAVELEELGSPRTSSVLLDCGDEINDSDFIYISKVIEAWNSAPEETKDLIFLQLEKQHYMQTKDTSKVSKLQRRLIFDTITEILEQKRNFPPWKALSIKNRNTSRPLVQQIWSECQKIREQQLSDDLFEVICGILEKDLAGDSVVGWGDFPSEMSEAVLDIERLIFKDLVVESIRDLADSATKSSYLAPRRKLVF</sequence>
<dbReference type="AlphaFoldDB" id="A0AAF1AP94"/>
<feature type="region of interest" description="Disordered" evidence="1">
    <location>
        <begin position="311"/>
        <end position="405"/>
    </location>
</feature>
<dbReference type="Pfam" id="PF14309">
    <property type="entry name" value="DUF4378"/>
    <property type="match status" value="1"/>
</dbReference>
<evidence type="ECO:0000313" key="4">
    <source>
        <dbReference type="Proteomes" id="UP000077755"/>
    </source>
</evidence>
<feature type="domain" description="DUF4378" evidence="2">
    <location>
        <begin position="541"/>
        <end position="679"/>
    </location>
</feature>
<evidence type="ECO:0000313" key="3">
    <source>
        <dbReference type="EMBL" id="WOG87361.1"/>
    </source>
</evidence>
<organism evidence="3 4">
    <name type="scientific">Daucus carota subsp. sativus</name>
    <name type="common">Carrot</name>
    <dbReference type="NCBI Taxonomy" id="79200"/>
    <lineage>
        <taxon>Eukaryota</taxon>
        <taxon>Viridiplantae</taxon>
        <taxon>Streptophyta</taxon>
        <taxon>Embryophyta</taxon>
        <taxon>Tracheophyta</taxon>
        <taxon>Spermatophyta</taxon>
        <taxon>Magnoliopsida</taxon>
        <taxon>eudicotyledons</taxon>
        <taxon>Gunneridae</taxon>
        <taxon>Pentapetalae</taxon>
        <taxon>asterids</taxon>
        <taxon>campanulids</taxon>
        <taxon>Apiales</taxon>
        <taxon>Apiaceae</taxon>
        <taxon>Apioideae</taxon>
        <taxon>Scandiceae</taxon>
        <taxon>Daucinae</taxon>
        <taxon>Daucus</taxon>
        <taxon>Daucus sect. Daucus</taxon>
    </lineage>
</organism>
<protein>
    <recommendedName>
        <fullName evidence="2">DUF4378 domain-containing protein</fullName>
    </recommendedName>
</protein>
<dbReference type="EMBL" id="CP093344">
    <property type="protein sequence ID" value="WOG87361.1"/>
    <property type="molecule type" value="Genomic_DNA"/>
</dbReference>
<dbReference type="InterPro" id="IPR025486">
    <property type="entry name" value="DUF4378"/>
</dbReference>
<feature type="compositionally biased region" description="Polar residues" evidence="1">
    <location>
        <begin position="373"/>
        <end position="382"/>
    </location>
</feature>
<dbReference type="Proteomes" id="UP000077755">
    <property type="component" value="Chromosome 2"/>
</dbReference>
<feature type="compositionally biased region" description="Polar residues" evidence="1">
    <location>
        <begin position="341"/>
        <end position="363"/>
    </location>
</feature>
<reference evidence="3" key="2">
    <citation type="submission" date="2022-03" db="EMBL/GenBank/DDBJ databases">
        <title>Draft title - Genomic analysis of global carrot germplasm unveils the trajectory of domestication and the origin of high carotenoid orange carrot.</title>
        <authorList>
            <person name="Iorizzo M."/>
            <person name="Ellison S."/>
            <person name="Senalik D."/>
            <person name="Macko-Podgorni A."/>
            <person name="Grzebelus D."/>
            <person name="Bostan H."/>
            <person name="Rolling W."/>
            <person name="Curaba J."/>
            <person name="Simon P."/>
        </authorList>
    </citation>
    <scope>NUCLEOTIDE SEQUENCE</scope>
    <source>
        <tissue evidence="3">Leaf</tissue>
    </source>
</reference>
<gene>
    <name evidence="3" type="ORF">DCAR_0206585</name>
</gene>
<accession>A0AAF1AP94</accession>
<dbReference type="InterPro" id="IPR033334">
    <property type="entry name" value="LNG1/2"/>
</dbReference>
<reference evidence="3" key="1">
    <citation type="journal article" date="2016" name="Nat. Genet.">
        <title>A high-quality carrot genome assembly provides new insights into carotenoid accumulation and asterid genome evolution.</title>
        <authorList>
            <person name="Iorizzo M."/>
            <person name="Ellison S."/>
            <person name="Senalik D."/>
            <person name="Zeng P."/>
            <person name="Satapoomin P."/>
            <person name="Huang J."/>
            <person name="Bowman M."/>
            <person name="Iovene M."/>
            <person name="Sanseverino W."/>
            <person name="Cavagnaro P."/>
            <person name="Yildiz M."/>
            <person name="Macko-Podgorni A."/>
            <person name="Moranska E."/>
            <person name="Grzebelus E."/>
            <person name="Grzebelus D."/>
            <person name="Ashrafi H."/>
            <person name="Zheng Z."/>
            <person name="Cheng S."/>
            <person name="Spooner D."/>
            <person name="Van Deynze A."/>
            <person name="Simon P."/>
        </authorList>
    </citation>
    <scope>NUCLEOTIDE SEQUENCE</scope>
    <source>
        <tissue evidence="3">Leaf</tissue>
    </source>
</reference>
<evidence type="ECO:0000259" key="2">
    <source>
        <dbReference type="Pfam" id="PF14309"/>
    </source>
</evidence>
<dbReference type="PANTHER" id="PTHR31680:SF12">
    <property type="entry name" value="OS11G0587300 PROTEIN"/>
    <property type="match status" value="1"/>
</dbReference>
<proteinExistence type="predicted"/>
<evidence type="ECO:0000256" key="1">
    <source>
        <dbReference type="SAM" id="MobiDB-lite"/>
    </source>
</evidence>